<organism evidence="1 2">
    <name type="scientific">Streptococcus mitis</name>
    <dbReference type="NCBI Taxonomy" id="28037"/>
    <lineage>
        <taxon>Bacteria</taxon>
        <taxon>Bacillati</taxon>
        <taxon>Bacillota</taxon>
        <taxon>Bacilli</taxon>
        <taxon>Lactobacillales</taxon>
        <taxon>Streptococcaceae</taxon>
        <taxon>Streptococcus</taxon>
        <taxon>Streptococcus mitis group</taxon>
    </lineage>
</organism>
<accession>A0A3R9ILD9</accession>
<gene>
    <name evidence="1" type="ORF">D8855_05095</name>
</gene>
<comment type="caution">
    <text evidence="1">The sequence shown here is derived from an EMBL/GenBank/DDBJ whole genome shotgun (WGS) entry which is preliminary data.</text>
</comment>
<evidence type="ECO:0000313" key="1">
    <source>
        <dbReference type="EMBL" id="RSI82418.1"/>
    </source>
</evidence>
<proteinExistence type="predicted"/>
<name>A0A3R9ILD9_STRMT</name>
<dbReference type="RefSeq" id="WP_185757564.1">
    <property type="nucleotide sequence ID" value="NZ_JASHDH010000003.1"/>
</dbReference>
<protein>
    <submittedName>
        <fullName evidence="1">Uncharacterized protein</fullName>
    </submittedName>
</protein>
<dbReference type="AlphaFoldDB" id="A0A3R9ILD9"/>
<reference evidence="1 2" key="1">
    <citation type="submission" date="2018-11" db="EMBL/GenBank/DDBJ databases">
        <title>Species Designations Belie Phenotypic and Genotypic Heterogeneity in Oral Streptococci.</title>
        <authorList>
            <person name="Velsko I."/>
        </authorList>
    </citation>
    <scope>NUCLEOTIDE SEQUENCE [LARGE SCALE GENOMIC DNA]</scope>
    <source>
        <strain evidence="1 2">BCA12</strain>
    </source>
</reference>
<evidence type="ECO:0000313" key="2">
    <source>
        <dbReference type="Proteomes" id="UP000277742"/>
    </source>
</evidence>
<sequence length="534" mass="61149">MWEHLKSEQKDKYKTLITNFASLSQAFSQKAESDDEGQTENYVAPIVNSKFQETVFQKAFNAVGEDIANTSYDASVVVDENHKYLVGIKSFGINSGDQKIAQFKKDSQDWTDLLGDIKFHADISEDKETADKKNYQRYEELARKIATLRNQRIESSKAQIKGFNSDSVNVEAVYHVLMPTPKGENPKIFVGETSYLPVDIDNLVIEGSTTKNNPTNFRFTDGQHHYKYTAADSQLHMTFNNKDIVVDTWDVHYIEDPFSLFENLHLLTAEKDKTDVLETVSWVITDKHGNVEENSGFNAFNGGSKLAKKDRLPRILKIQNKFKDNLAPEELAFVTFSLEEILLKKWTSKEEKARMKTIREDLIHFIHNTGNEKLIKEIEQLVYRPVSEVYIPLPDSKNFHDERQDFFGPRFGTFEPGTKKLALSKEERTFKLRFLSSGDVINAYINQEAGKAIQSTDKQEILGNWILRGVFQLKEREVLTGQRLNELEINGIRLTKFKNGEIGIEFIWIDTENPPSDAIGWVAKKSKVLLLSPI</sequence>
<dbReference type="EMBL" id="RJNR01000005">
    <property type="protein sequence ID" value="RSI82418.1"/>
    <property type="molecule type" value="Genomic_DNA"/>
</dbReference>
<dbReference type="Proteomes" id="UP000277742">
    <property type="component" value="Unassembled WGS sequence"/>
</dbReference>